<dbReference type="Pfam" id="PF01551">
    <property type="entry name" value="Peptidase_M23"/>
    <property type="match status" value="1"/>
</dbReference>
<dbReference type="Gene3D" id="2.70.70.10">
    <property type="entry name" value="Glucose Permease (Domain IIA)"/>
    <property type="match status" value="1"/>
</dbReference>
<dbReference type="InterPro" id="IPR013783">
    <property type="entry name" value="Ig-like_fold"/>
</dbReference>
<dbReference type="PANTHER" id="PTHR21666">
    <property type="entry name" value="PEPTIDASE-RELATED"/>
    <property type="match status" value="1"/>
</dbReference>
<evidence type="ECO:0000313" key="3">
    <source>
        <dbReference type="Proteomes" id="UP000009309"/>
    </source>
</evidence>
<name>I2GB28_9BACT</name>
<dbReference type="GO" id="GO:0004222">
    <property type="term" value="F:metalloendopeptidase activity"/>
    <property type="evidence" value="ECO:0007669"/>
    <property type="project" value="TreeGrafter"/>
</dbReference>
<dbReference type="EMBL" id="CAIT01000001">
    <property type="protein sequence ID" value="CCH51100.1"/>
    <property type="molecule type" value="Genomic_DNA"/>
</dbReference>
<proteinExistence type="predicted"/>
<evidence type="ECO:0000259" key="1">
    <source>
        <dbReference type="Pfam" id="PF01551"/>
    </source>
</evidence>
<evidence type="ECO:0000313" key="2">
    <source>
        <dbReference type="EMBL" id="CCH51100.1"/>
    </source>
</evidence>
<dbReference type="InterPro" id="IPR050570">
    <property type="entry name" value="Cell_wall_metabolism_enzyme"/>
</dbReference>
<comment type="caution">
    <text evidence="2">The sequence shown here is derived from an EMBL/GenBank/DDBJ whole genome shotgun (WGS) entry which is preliminary data.</text>
</comment>
<dbReference type="InterPro" id="IPR036179">
    <property type="entry name" value="Ig-like_dom_sf"/>
</dbReference>
<dbReference type="eggNOG" id="COG0739">
    <property type="taxonomic scope" value="Bacteria"/>
</dbReference>
<dbReference type="CDD" id="cd12797">
    <property type="entry name" value="M23_peptidase"/>
    <property type="match status" value="1"/>
</dbReference>
<gene>
    <name evidence="2" type="ORF">BN8_00005</name>
</gene>
<dbReference type="InterPro" id="IPR016047">
    <property type="entry name" value="M23ase_b-sheet_dom"/>
</dbReference>
<sequence>MNAQAQHLNPPPPTAGVGVYQEIKQPCLSEEKHREIQAYLRQKIELLRLTKQSRQSAEHPKFVFPLKKARSTPQYSFYTIVNFVDHDPAIGATDFNQYSATNRDYNCGRRTYDQKNGYQHRGTDLSLWPYDWQTMAREEIMVVAGAPGTIIGKTDGNADQSCGSATSSATDWNAVYVRHDDGSVAWYGHLKRGSLTAKQIGQRVSEGEFLGFVGSSGRSSGPHLHFEVYDAANRLIDPYAGQCNPSTTDSWWKEQPTYLEKVINRISVHDQQPILGACPPQANQSNEVQIAKPGQLFYFYAFGRDMSVNDNILFQIIRPNSSVFAAYTAKATNDYTTFYWWYSNQIPADAPEGMWKIRVTYGGKEFEHSFLITNKSADVLLVESSKKGPLCEGDTVTLAANLESSEIVWKKDGQVIPNIAGQRLLVRQPGKYTAELNGYVSNTIDQTIWKPLAITLMPGDTSVCQGQQAVLSVKASDTRSAKIQWQRNGVDIPSAVNGTYQASQGGTYAVTVADGVCPAVSKSMTLTVNELIKPVITQNSFILTSSLVSGNQWLLNGQPIQGATGATYNANEGGVYKVQNKQACGIIESNEVAVLVTALEDTTALSVQVYPNPASSQCIVTWPTRNQFETLLLTDMIGRPLKRFEVTDQSAVVLPLHGLPKSTYWLLFQHKETVLSRRLIIN</sequence>
<dbReference type="AlphaFoldDB" id="I2GB28"/>
<keyword evidence="3" id="KW-1185">Reference proteome</keyword>
<dbReference type="Proteomes" id="UP000009309">
    <property type="component" value="Unassembled WGS sequence"/>
</dbReference>
<accession>I2GB28</accession>
<dbReference type="SUPFAM" id="SSF51261">
    <property type="entry name" value="Duplicated hybrid motif"/>
    <property type="match status" value="1"/>
</dbReference>
<reference evidence="2 3" key="1">
    <citation type="journal article" date="2012" name="J. Bacteriol.">
        <title>Genome Sequence of the Filamentous Bacterium Fibrisoma limi BUZ 3T.</title>
        <authorList>
            <person name="Filippini M."/>
            <person name="Qi W."/>
            <person name="Jaenicke S."/>
            <person name="Goesmann A."/>
            <person name="Smits T.H."/>
            <person name="Bagheri H.C."/>
        </authorList>
    </citation>
    <scope>NUCLEOTIDE SEQUENCE [LARGE SCALE GENOMIC DNA]</scope>
    <source>
        <strain evidence="3">BUZ 3T</strain>
    </source>
</reference>
<protein>
    <submittedName>
        <fullName evidence="2">Peptidase S8 and S53 subtilisin kexin sedolisin</fullName>
    </submittedName>
</protein>
<dbReference type="Gene3D" id="2.60.40.10">
    <property type="entry name" value="Immunoglobulins"/>
    <property type="match status" value="1"/>
</dbReference>
<feature type="domain" description="M23ase beta-sheet core" evidence="1">
    <location>
        <begin position="169"/>
        <end position="232"/>
    </location>
</feature>
<organism evidence="2 3">
    <name type="scientific">Fibrisoma limi BUZ 3</name>
    <dbReference type="NCBI Taxonomy" id="1185876"/>
    <lineage>
        <taxon>Bacteria</taxon>
        <taxon>Pseudomonadati</taxon>
        <taxon>Bacteroidota</taxon>
        <taxon>Cytophagia</taxon>
        <taxon>Cytophagales</taxon>
        <taxon>Spirosomataceae</taxon>
        <taxon>Fibrisoma</taxon>
    </lineage>
</organism>
<dbReference type="PANTHER" id="PTHR21666:SF270">
    <property type="entry name" value="MUREIN HYDROLASE ACTIVATOR ENVC"/>
    <property type="match status" value="1"/>
</dbReference>
<dbReference type="InterPro" id="IPR011055">
    <property type="entry name" value="Dup_hybrid_motif"/>
</dbReference>
<dbReference type="SUPFAM" id="SSF48726">
    <property type="entry name" value="Immunoglobulin"/>
    <property type="match status" value="1"/>
</dbReference>